<dbReference type="Pfam" id="PF13191">
    <property type="entry name" value="AAA_16"/>
    <property type="match status" value="1"/>
</dbReference>
<protein>
    <submittedName>
        <fullName evidence="4">AAA family ATPase</fullName>
    </submittedName>
</protein>
<sequence length="905" mass="96480">MQQLVGRLDELARIARLTGAAARGEGGALLVLGGAGAGKSVFVNAAVDGLDDWLVLRATGTEFESDIPYAGVHQLCAPVLDRRADLPEPQRRALEAVFGLSAGPGSAAPVDVMLAGLAVLGLLADAAGDRPVCCVVDDSQWLDSASMQVLTFVARRIAAEPVAALFVAREAGSVPGLARLPQLSLPRLGDPAAAALLRATARAGLDEEIVERIVAEADGNPLALVEFARDAGPLGLGAAEHAGPRDDVVELLVERYVGRLDRLPRSARSVVELAAAEPVGDVGLLRRAATGLGLDAADLAVAEDAGLVVLGPRLRFRHPLVRSAAYGGTSPATRRVVHAALAEATDAGSDPDRRAWHRAHAVVDVDEDVAAELEASADRAVVRGGHAAAAAMLQRAAHITPETRRRTQRLLLAARGMLRAGELAAARDLIEQAERRTTDPADRAQVRLLRASSEYLTARSTEAAAALTEAADDLDVDAARETYLEAFSSSMIFERRPGRLRGLARSMRARAPDREPPRPVDLLLDAELDQILLPVGQVIPAMRRAVAAFAEAAAAETTSPWWLDFACMMALDLCDSEAMSALSSRQVELARRQGAVPVLAQALRMHAIAQAALGRFDAAEAAVEEGLAIDEATGVISLGYAELILFAWRGDSVRYDELRAMLGRRTGRSDLLNEPYATAVVRNGLGDYEAAIEACEVALEQRSVGNHTLWQIDHEFVEAAARAGRPEAATGSLDRLAAIAAACPTPWAVGAHLLARALLDDGPSAEAHYREAVDELSRSEVRVYYARSRLLYGEWLRRNRRRAEARVELRAAHQLLTAIGANAFADRASRELLATGERARAASTDPLGGLTAQERMIARKVATGATSKEVAGMLFLSPRTIETHLGNIYRKLGIASRRQLRDMPL</sequence>
<dbReference type="InterPro" id="IPR000792">
    <property type="entry name" value="Tscrpt_reg_LuxR_C"/>
</dbReference>
<feature type="domain" description="HTH luxR-type" evidence="3">
    <location>
        <begin position="843"/>
        <end position="905"/>
    </location>
</feature>
<dbReference type="Gene3D" id="1.25.40.10">
    <property type="entry name" value="Tetratricopeptide repeat domain"/>
    <property type="match status" value="2"/>
</dbReference>
<comment type="caution">
    <text evidence="4">The sequence shown here is derived from an EMBL/GenBank/DDBJ whole genome shotgun (WGS) entry which is preliminary data.</text>
</comment>
<dbReference type="SMART" id="SM00421">
    <property type="entry name" value="HTH_LUXR"/>
    <property type="match status" value="1"/>
</dbReference>
<dbReference type="SUPFAM" id="SSF46894">
    <property type="entry name" value="C-terminal effector domain of the bipartite response regulators"/>
    <property type="match status" value="1"/>
</dbReference>
<keyword evidence="2" id="KW-0067">ATP-binding</keyword>
<dbReference type="Gene3D" id="1.10.10.10">
    <property type="entry name" value="Winged helix-like DNA-binding domain superfamily/Winged helix DNA-binding domain"/>
    <property type="match status" value="1"/>
</dbReference>
<dbReference type="PROSITE" id="PS00622">
    <property type="entry name" value="HTH_LUXR_1"/>
    <property type="match status" value="1"/>
</dbReference>
<evidence type="ECO:0000259" key="3">
    <source>
        <dbReference type="PROSITE" id="PS50043"/>
    </source>
</evidence>
<dbReference type="PANTHER" id="PTHR16305:SF35">
    <property type="entry name" value="TRANSCRIPTIONAL ACTIVATOR DOMAIN"/>
    <property type="match status" value="1"/>
</dbReference>
<dbReference type="PROSITE" id="PS50043">
    <property type="entry name" value="HTH_LUXR_2"/>
    <property type="match status" value="1"/>
</dbReference>
<dbReference type="InterPro" id="IPR011990">
    <property type="entry name" value="TPR-like_helical_dom_sf"/>
</dbReference>
<dbReference type="RefSeq" id="WP_067581291.1">
    <property type="nucleotide sequence ID" value="NZ_JAAGNC010000061.1"/>
</dbReference>
<dbReference type="InterPro" id="IPR036388">
    <property type="entry name" value="WH-like_DNA-bd_sf"/>
</dbReference>
<dbReference type="Pfam" id="PF00196">
    <property type="entry name" value="GerE"/>
    <property type="match status" value="1"/>
</dbReference>
<dbReference type="Proteomes" id="UP000470404">
    <property type="component" value="Unassembled WGS sequence"/>
</dbReference>
<dbReference type="EMBL" id="JAAGNC010000061">
    <property type="protein sequence ID" value="NEC55759.1"/>
    <property type="molecule type" value="Genomic_DNA"/>
</dbReference>
<dbReference type="CDD" id="cd06170">
    <property type="entry name" value="LuxR_C_like"/>
    <property type="match status" value="1"/>
</dbReference>
<dbReference type="PRINTS" id="PR00038">
    <property type="entry name" value="HTHLUXR"/>
</dbReference>
<accession>A0ABX0BJS1</accession>
<evidence type="ECO:0000256" key="1">
    <source>
        <dbReference type="ARBA" id="ARBA00022741"/>
    </source>
</evidence>
<dbReference type="SUPFAM" id="SSF52540">
    <property type="entry name" value="P-loop containing nucleoside triphosphate hydrolases"/>
    <property type="match status" value="1"/>
</dbReference>
<organism evidence="4 5">
    <name type="scientific">Amycolatopsis rubida</name>
    <dbReference type="NCBI Taxonomy" id="112413"/>
    <lineage>
        <taxon>Bacteria</taxon>
        <taxon>Bacillati</taxon>
        <taxon>Actinomycetota</taxon>
        <taxon>Actinomycetes</taxon>
        <taxon>Pseudonocardiales</taxon>
        <taxon>Pseudonocardiaceae</taxon>
        <taxon>Amycolatopsis</taxon>
    </lineage>
</organism>
<reference evidence="4 5" key="1">
    <citation type="submission" date="2020-01" db="EMBL/GenBank/DDBJ databases">
        <title>Insect and environment-associated Actinomycetes.</title>
        <authorList>
            <person name="Currrie C."/>
            <person name="Chevrette M."/>
            <person name="Carlson C."/>
            <person name="Stubbendieck R."/>
            <person name="Wendt-Pienkowski E."/>
        </authorList>
    </citation>
    <scope>NUCLEOTIDE SEQUENCE [LARGE SCALE GENOMIC DNA]</scope>
    <source>
        <strain evidence="4 5">SID8386</strain>
    </source>
</reference>
<evidence type="ECO:0000313" key="5">
    <source>
        <dbReference type="Proteomes" id="UP000470404"/>
    </source>
</evidence>
<dbReference type="PANTHER" id="PTHR16305">
    <property type="entry name" value="TESTICULAR SOLUBLE ADENYLYL CYCLASE"/>
    <property type="match status" value="1"/>
</dbReference>
<dbReference type="InterPro" id="IPR027417">
    <property type="entry name" value="P-loop_NTPase"/>
</dbReference>
<keyword evidence="5" id="KW-1185">Reference proteome</keyword>
<dbReference type="InterPro" id="IPR016032">
    <property type="entry name" value="Sig_transdc_resp-reg_C-effctor"/>
</dbReference>
<gene>
    <name evidence="4" type="ORF">G3I59_09180</name>
</gene>
<proteinExistence type="predicted"/>
<keyword evidence="1" id="KW-0547">Nucleotide-binding</keyword>
<evidence type="ECO:0000256" key="2">
    <source>
        <dbReference type="ARBA" id="ARBA00022840"/>
    </source>
</evidence>
<name>A0ABX0BJS1_9PSEU</name>
<evidence type="ECO:0000313" key="4">
    <source>
        <dbReference type="EMBL" id="NEC55759.1"/>
    </source>
</evidence>
<dbReference type="InterPro" id="IPR041664">
    <property type="entry name" value="AAA_16"/>
</dbReference>